<organism evidence="9 10">
    <name type="scientific">Dactylonectria macrodidyma</name>
    <dbReference type="NCBI Taxonomy" id="307937"/>
    <lineage>
        <taxon>Eukaryota</taxon>
        <taxon>Fungi</taxon>
        <taxon>Dikarya</taxon>
        <taxon>Ascomycota</taxon>
        <taxon>Pezizomycotina</taxon>
        <taxon>Sordariomycetes</taxon>
        <taxon>Hypocreomycetidae</taxon>
        <taxon>Hypocreales</taxon>
        <taxon>Nectriaceae</taxon>
        <taxon>Dactylonectria</taxon>
    </lineage>
</organism>
<evidence type="ECO:0000256" key="7">
    <source>
        <dbReference type="SAM" id="SignalP"/>
    </source>
</evidence>
<dbReference type="Pfam" id="PF17851">
    <property type="entry name" value="GH43_C2"/>
    <property type="match status" value="1"/>
</dbReference>
<evidence type="ECO:0000259" key="8">
    <source>
        <dbReference type="Pfam" id="PF17851"/>
    </source>
</evidence>
<sequence length="572" mass="63647">MLLSHISWLAWAMSALPVGAASRKFSNPILPGFNPDPSCTFVPEWDNTFFCTTSSFLTFPGAPVWASKDLVNWKFASHAVNRADQVPELYRNSQQSEGIWASTIRYHDGLFYLITSYVSWYEAWGPKILLFTTKDPYDDDAWSDPVHIENPENEIDPDLFWDDDGKVYMSVARGIFIHEVDLAKGSVLKTFTVWSGTGDRNPEGPKLYKKDGYYYLSISQGGTETNHSAVISRATSIEGPYEGYEGNPILTAKDTDSFFQTIGHTDFFQDASGNWWCVALGTRSGPEWEVYPMGREAVLAPMTWEKGEWPVIDQIEGIMHGPLPRVNKKVPGDGVWATDGDRVDFKPGSKIPRHFLYWRPPKTSLFTVSPPGHPNTLRISPSRVNLTTDSQFEPKTDGFALISRKQSSSIFSFAVDVSFEPKDADEEAGLTVFLTQYQHIDISIIKGHKSGLKLKFFVEASGKPGTTVPETKTIDVPTHWLHKAIRLSISANKDSYYVLSAASTSSAHKQVELGKVSAEVVSGGSGPFHGTLLGAYATNNGGDGQTPAYFSRWRYKPISQEIEEGVYEQVET</sequence>
<dbReference type="CDD" id="cd18833">
    <property type="entry name" value="GH43_PcXyl-like"/>
    <property type="match status" value="1"/>
</dbReference>
<dbReference type="SUPFAM" id="SSF75005">
    <property type="entry name" value="Arabinanase/levansucrase/invertase"/>
    <property type="match status" value="1"/>
</dbReference>
<evidence type="ECO:0000256" key="5">
    <source>
        <dbReference type="PIRSR" id="PIRSR606710-2"/>
    </source>
</evidence>
<dbReference type="InterPro" id="IPR006710">
    <property type="entry name" value="Glyco_hydro_43"/>
</dbReference>
<dbReference type="PANTHER" id="PTHR42812">
    <property type="entry name" value="BETA-XYLOSIDASE"/>
    <property type="match status" value="1"/>
</dbReference>
<evidence type="ECO:0000256" key="3">
    <source>
        <dbReference type="ARBA" id="ARBA00023295"/>
    </source>
</evidence>
<evidence type="ECO:0000313" key="9">
    <source>
        <dbReference type="EMBL" id="KAH7129048.1"/>
    </source>
</evidence>
<feature type="active site" description="Proton donor" evidence="4">
    <location>
        <position position="203"/>
    </location>
</feature>
<comment type="caution">
    <text evidence="9">The sequence shown here is derived from an EMBL/GenBank/DDBJ whole genome shotgun (WGS) entry which is preliminary data.</text>
</comment>
<dbReference type="Gene3D" id="2.60.120.200">
    <property type="match status" value="1"/>
</dbReference>
<feature type="site" description="Important for catalytic activity, responsible for pKa modulation of the active site Glu and correct orientation of both the proton donor and substrate" evidence="5">
    <location>
        <position position="156"/>
    </location>
</feature>
<gene>
    <name evidence="9" type="ORF">EDB81DRAFT_697083</name>
</gene>
<evidence type="ECO:0000313" key="10">
    <source>
        <dbReference type="Proteomes" id="UP000738349"/>
    </source>
</evidence>
<dbReference type="SUPFAM" id="SSF49899">
    <property type="entry name" value="Concanavalin A-like lectins/glucanases"/>
    <property type="match status" value="1"/>
</dbReference>
<comment type="similarity">
    <text evidence="1 6">Belongs to the glycosyl hydrolase 43 family.</text>
</comment>
<dbReference type="InterPro" id="IPR013320">
    <property type="entry name" value="ConA-like_dom_sf"/>
</dbReference>
<dbReference type="InterPro" id="IPR041542">
    <property type="entry name" value="GH43_C2"/>
</dbReference>
<evidence type="ECO:0000256" key="4">
    <source>
        <dbReference type="PIRSR" id="PIRSR606710-1"/>
    </source>
</evidence>
<keyword evidence="10" id="KW-1185">Reference proteome</keyword>
<reference evidence="9" key="1">
    <citation type="journal article" date="2021" name="Nat. Commun.">
        <title>Genetic determinants of endophytism in the Arabidopsis root mycobiome.</title>
        <authorList>
            <person name="Mesny F."/>
            <person name="Miyauchi S."/>
            <person name="Thiergart T."/>
            <person name="Pickel B."/>
            <person name="Atanasova L."/>
            <person name="Karlsson M."/>
            <person name="Huettel B."/>
            <person name="Barry K.W."/>
            <person name="Haridas S."/>
            <person name="Chen C."/>
            <person name="Bauer D."/>
            <person name="Andreopoulos W."/>
            <person name="Pangilinan J."/>
            <person name="LaButti K."/>
            <person name="Riley R."/>
            <person name="Lipzen A."/>
            <person name="Clum A."/>
            <person name="Drula E."/>
            <person name="Henrissat B."/>
            <person name="Kohler A."/>
            <person name="Grigoriev I.V."/>
            <person name="Martin F.M."/>
            <person name="Hacquard S."/>
        </authorList>
    </citation>
    <scope>NUCLEOTIDE SEQUENCE</scope>
    <source>
        <strain evidence="9">MPI-CAGE-AT-0147</strain>
    </source>
</reference>
<protein>
    <submittedName>
        <fullName evidence="9">Xylosidase: arabinofuranosidase</fullName>
    </submittedName>
</protein>
<dbReference type="GO" id="GO:0004553">
    <property type="term" value="F:hydrolase activity, hydrolyzing O-glycosyl compounds"/>
    <property type="evidence" value="ECO:0007669"/>
    <property type="project" value="InterPro"/>
</dbReference>
<feature type="signal peptide" evidence="7">
    <location>
        <begin position="1"/>
        <end position="21"/>
    </location>
</feature>
<dbReference type="Gene3D" id="2.115.10.20">
    <property type="entry name" value="Glycosyl hydrolase domain, family 43"/>
    <property type="match status" value="1"/>
</dbReference>
<dbReference type="Pfam" id="PF04616">
    <property type="entry name" value="Glyco_hydro_43"/>
    <property type="match status" value="1"/>
</dbReference>
<accession>A0A9P9INH4</accession>
<dbReference type="GO" id="GO:0005975">
    <property type="term" value="P:carbohydrate metabolic process"/>
    <property type="evidence" value="ECO:0007669"/>
    <property type="project" value="InterPro"/>
</dbReference>
<evidence type="ECO:0000256" key="2">
    <source>
        <dbReference type="ARBA" id="ARBA00022801"/>
    </source>
</evidence>
<dbReference type="InterPro" id="IPR051795">
    <property type="entry name" value="Glycosyl_Hydrlase_43"/>
</dbReference>
<dbReference type="EMBL" id="JAGMUV010000018">
    <property type="protein sequence ID" value="KAH7129048.1"/>
    <property type="molecule type" value="Genomic_DNA"/>
</dbReference>
<feature type="domain" description="Beta-xylosidase C-terminal Concanavalin A-like" evidence="8">
    <location>
        <begin position="343"/>
        <end position="556"/>
    </location>
</feature>
<feature type="chain" id="PRO_5040216066" evidence="7">
    <location>
        <begin position="22"/>
        <end position="572"/>
    </location>
</feature>
<keyword evidence="7" id="KW-0732">Signal</keyword>
<keyword evidence="2 6" id="KW-0378">Hydrolase</keyword>
<dbReference type="InterPro" id="IPR023296">
    <property type="entry name" value="Glyco_hydro_beta-prop_sf"/>
</dbReference>
<proteinExistence type="inferred from homology"/>
<dbReference type="OrthoDB" id="2139957at2759"/>
<name>A0A9P9INH4_9HYPO</name>
<dbReference type="Proteomes" id="UP000738349">
    <property type="component" value="Unassembled WGS sequence"/>
</dbReference>
<keyword evidence="3 6" id="KW-0326">Glycosidase</keyword>
<dbReference type="AlphaFoldDB" id="A0A9P9INH4"/>
<dbReference type="PANTHER" id="PTHR42812:SF17">
    <property type="entry name" value="BETA-XYLOSIDASE C-TERMINAL CONCANAVALIN A-LIKE DOMAIN-CONTAINING PROTEIN-RELATED"/>
    <property type="match status" value="1"/>
</dbReference>
<evidence type="ECO:0000256" key="6">
    <source>
        <dbReference type="RuleBase" id="RU361187"/>
    </source>
</evidence>
<feature type="active site" description="Proton acceptor" evidence="4">
    <location>
        <position position="46"/>
    </location>
</feature>
<evidence type="ECO:0000256" key="1">
    <source>
        <dbReference type="ARBA" id="ARBA00009865"/>
    </source>
</evidence>